<dbReference type="InterPro" id="IPR000719">
    <property type="entry name" value="Prot_kinase_dom"/>
</dbReference>
<comment type="caution">
    <text evidence="2">The sequence shown here is derived from an EMBL/GenBank/DDBJ whole genome shotgun (WGS) entry which is preliminary data.</text>
</comment>
<dbReference type="GO" id="GO:0005524">
    <property type="term" value="F:ATP binding"/>
    <property type="evidence" value="ECO:0007669"/>
    <property type="project" value="InterPro"/>
</dbReference>
<feature type="non-terminal residue" evidence="2">
    <location>
        <position position="1"/>
    </location>
</feature>
<sequence>IADLGLCRPENQNLLQNNKKQVYGVLPYVAPEVLKGEDYTKASDIYGFGIVSYEVMTGLPPYNDVVHEEYLAIRICPGLRPMNNYKVPQLMLDIVQQCWDANPSKRPKASELFDLFHNLYNSYEDN</sequence>
<dbReference type="InterPro" id="IPR050167">
    <property type="entry name" value="Ser_Thr_protein_kinase"/>
</dbReference>
<dbReference type="EMBL" id="CAMKVN010017867">
    <property type="protein sequence ID" value="CAI2198119.1"/>
    <property type="molecule type" value="Genomic_DNA"/>
</dbReference>
<name>A0A9W4T9X3_9GLOM</name>
<dbReference type="InterPro" id="IPR001245">
    <property type="entry name" value="Ser-Thr/Tyr_kinase_cat_dom"/>
</dbReference>
<dbReference type="Gene3D" id="1.10.510.10">
    <property type="entry name" value="Transferase(Phosphotransferase) domain 1"/>
    <property type="match status" value="1"/>
</dbReference>
<dbReference type="GO" id="GO:0005737">
    <property type="term" value="C:cytoplasm"/>
    <property type="evidence" value="ECO:0007669"/>
    <property type="project" value="TreeGrafter"/>
</dbReference>
<dbReference type="PANTHER" id="PTHR23257">
    <property type="entry name" value="SERINE-THREONINE PROTEIN KINASE"/>
    <property type="match status" value="1"/>
</dbReference>
<evidence type="ECO:0000313" key="3">
    <source>
        <dbReference type="Proteomes" id="UP001153678"/>
    </source>
</evidence>
<evidence type="ECO:0000313" key="2">
    <source>
        <dbReference type="EMBL" id="CAI2198119.1"/>
    </source>
</evidence>
<dbReference type="SUPFAM" id="SSF56112">
    <property type="entry name" value="Protein kinase-like (PK-like)"/>
    <property type="match status" value="1"/>
</dbReference>
<dbReference type="InterPro" id="IPR011009">
    <property type="entry name" value="Kinase-like_dom_sf"/>
</dbReference>
<dbReference type="Pfam" id="PF07714">
    <property type="entry name" value="PK_Tyr_Ser-Thr"/>
    <property type="match status" value="1"/>
</dbReference>
<protein>
    <submittedName>
        <fullName evidence="2">1715_t:CDS:1</fullName>
    </submittedName>
</protein>
<dbReference type="GO" id="GO:0007165">
    <property type="term" value="P:signal transduction"/>
    <property type="evidence" value="ECO:0007669"/>
    <property type="project" value="TreeGrafter"/>
</dbReference>
<reference evidence="2" key="1">
    <citation type="submission" date="2022-08" db="EMBL/GenBank/DDBJ databases">
        <authorList>
            <person name="Kallberg Y."/>
            <person name="Tangrot J."/>
            <person name="Rosling A."/>
        </authorList>
    </citation>
    <scope>NUCLEOTIDE SEQUENCE</scope>
    <source>
        <strain evidence="2">Wild A</strain>
    </source>
</reference>
<dbReference type="PANTHER" id="PTHR23257:SF963">
    <property type="entry name" value="AT08303P"/>
    <property type="match status" value="1"/>
</dbReference>
<dbReference type="PROSITE" id="PS50011">
    <property type="entry name" value="PROTEIN_KINASE_DOM"/>
    <property type="match status" value="1"/>
</dbReference>
<evidence type="ECO:0000259" key="1">
    <source>
        <dbReference type="PROSITE" id="PS50011"/>
    </source>
</evidence>
<dbReference type="GO" id="GO:0004672">
    <property type="term" value="F:protein kinase activity"/>
    <property type="evidence" value="ECO:0007669"/>
    <property type="project" value="InterPro"/>
</dbReference>
<feature type="domain" description="Protein kinase" evidence="1">
    <location>
        <begin position="1"/>
        <end position="120"/>
    </location>
</feature>
<dbReference type="OrthoDB" id="2403434at2759"/>
<dbReference type="AlphaFoldDB" id="A0A9W4T9X3"/>
<keyword evidence="3" id="KW-1185">Reference proteome</keyword>
<gene>
    <name evidence="2" type="ORF">FWILDA_LOCUS18414</name>
</gene>
<accession>A0A9W4T9X3</accession>
<dbReference type="Proteomes" id="UP001153678">
    <property type="component" value="Unassembled WGS sequence"/>
</dbReference>
<organism evidence="2 3">
    <name type="scientific">Funneliformis geosporum</name>
    <dbReference type="NCBI Taxonomy" id="1117311"/>
    <lineage>
        <taxon>Eukaryota</taxon>
        <taxon>Fungi</taxon>
        <taxon>Fungi incertae sedis</taxon>
        <taxon>Mucoromycota</taxon>
        <taxon>Glomeromycotina</taxon>
        <taxon>Glomeromycetes</taxon>
        <taxon>Glomerales</taxon>
        <taxon>Glomeraceae</taxon>
        <taxon>Funneliformis</taxon>
    </lineage>
</organism>
<feature type="non-terminal residue" evidence="2">
    <location>
        <position position="126"/>
    </location>
</feature>
<proteinExistence type="predicted"/>